<sequence length="403" mass="44947">MVMHFWVLFHPDSENYRGAQALEPKTSAFRFIRGFHHPAAGLESSRQPPCSAKTAPRAVTEVLSTHAPRFPSWTSAKILSGTCGTCYAGEVRADDLPDPSVLNLTRYETSNGGERWFCSTCGAHALMRATENGPWHLATGLWDRTEGLLKWAGCKSIRETLDGGVSVRLGDVMDQGRKERGLQSLEPHDGDGTSVLGDTLGEFPRPKNEDTGEERLKASCKCGGVKFYITRPTTASKRVRSPFPDLMVPYCTGASSANPENETWWLRDNDTKYMAGLCMCNSCRLASGFEIQTWAFVPKCNIFQEDGREMHYNMGTIKTYLSSDGIWREFCGVCGATVFWHCDERPDLVDVSVGLFDPEEGARAEGWLDWWTERVSFEEMAVSKGLARDLADGLRIWGRERKA</sequence>
<evidence type="ECO:0000313" key="7">
    <source>
        <dbReference type="EMBL" id="PSS06994.1"/>
    </source>
</evidence>
<comment type="similarity">
    <text evidence="1">Belongs to the Gfa family.</text>
</comment>
<dbReference type="Gene3D" id="3.90.1590.10">
    <property type="entry name" value="glutathione-dependent formaldehyde- activating enzyme (gfa)"/>
    <property type="match status" value="2"/>
</dbReference>
<dbReference type="GO" id="GO:0046872">
    <property type="term" value="F:metal ion binding"/>
    <property type="evidence" value="ECO:0007669"/>
    <property type="project" value="UniProtKB-KW"/>
</dbReference>
<dbReference type="RefSeq" id="XP_024716650.1">
    <property type="nucleotide sequence ID" value="XM_024866048.1"/>
</dbReference>
<dbReference type="InParanoid" id="A0A2T3APU5"/>
<dbReference type="Pfam" id="PF04828">
    <property type="entry name" value="GFA"/>
    <property type="match status" value="1"/>
</dbReference>
<evidence type="ECO:0000256" key="1">
    <source>
        <dbReference type="ARBA" id="ARBA00005495"/>
    </source>
</evidence>
<proteinExistence type="inferred from homology"/>
<keyword evidence="4" id="KW-0456">Lyase</keyword>
<name>A0A2T3APU5_AMORE</name>
<dbReference type="InterPro" id="IPR006913">
    <property type="entry name" value="CENP-V/GFA"/>
</dbReference>
<evidence type="ECO:0000313" key="8">
    <source>
        <dbReference type="Proteomes" id="UP000241818"/>
    </source>
</evidence>
<dbReference type="Proteomes" id="UP000241818">
    <property type="component" value="Unassembled WGS sequence"/>
</dbReference>
<dbReference type="SUPFAM" id="SSF51316">
    <property type="entry name" value="Mss4-like"/>
    <property type="match status" value="2"/>
</dbReference>
<keyword evidence="8" id="KW-1185">Reference proteome</keyword>
<dbReference type="PANTHER" id="PTHR33337:SF40">
    <property type="entry name" value="CENP-V_GFA DOMAIN-CONTAINING PROTEIN-RELATED"/>
    <property type="match status" value="1"/>
</dbReference>
<gene>
    <name evidence="7" type="ORF">M430DRAFT_31600</name>
</gene>
<dbReference type="AlphaFoldDB" id="A0A2T3APU5"/>
<evidence type="ECO:0000256" key="4">
    <source>
        <dbReference type="ARBA" id="ARBA00023239"/>
    </source>
</evidence>
<protein>
    <recommendedName>
        <fullName evidence="6">CENP-V/GFA domain-containing protein</fullName>
    </recommendedName>
</protein>
<evidence type="ECO:0000256" key="3">
    <source>
        <dbReference type="ARBA" id="ARBA00022833"/>
    </source>
</evidence>
<evidence type="ECO:0000256" key="2">
    <source>
        <dbReference type="ARBA" id="ARBA00022723"/>
    </source>
</evidence>
<dbReference type="EMBL" id="KZ679019">
    <property type="protein sequence ID" value="PSS06994.1"/>
    <property type="molecule type" value="Genomic_DNA"/>
</dbReference>
<feature type="region of interest" description="Disordered" evidence="5">
    <location>
        <begin position="180"/>
        <end position="211"/>
    </location>
</feature>
<dbReference type="GeneID" id="36574129"/>
<organism evidence="7 8">
    <name type="scientific">Amorphotheca resinae ATCC 22711</name>
    <dbReference type="NCBI Taxonomy" id="857342"/>
    <lineage>
        <taxon>Eukaryota</taxon>
        <taxon>Fungi</taxon>
        <taxon>Dikarya</taxon>
        <taxon>Ascomycota</taxon>
        <taxon>Pezizomycotina</taxon>
        <taxon>Leotiomycetes</taxon>
        <taxon>Helotiales</taxon>
        <taxon>Amorphothecaceae</taxon>
        <taxon>Amorphotheca</taxon>
    </lineage>
</organism>
<dbReference type="PANTHER" id="PTHR33337">
    <property type="entry name" value="GFA DOMAIN-CONTAINING PROTEIN"/>
    <property type="match status" value="1"/>
</dbReference>
<keyword evidence="2" id="KW-0479">Metal-binding</keyword>
<reference evidence="7 8" key="1">
    <citation type="journal article" date="2018" name="New Phytol.">
        <title>Comparative genomics and transcriptomics depict ericoid mycorrhizal fungi as versatile saprotrophs and plant mutualists.</title>
        <authorList>
            <person name="Martino E."/>
            <person name="Morin E."/>
            <person name="Grelet G.A."/>
            <person name="Kuo A."/>
            <person name="Kohler A."/>
            <person name="Daghino S."/>
            <person name="Barry K.W."/>
            <person name="Cichocki N."/>
            <person name="Clum A."/>
            <person name="Dockter R.B."/>
            <person name="Hainaut M."/>
            <person name="Kuo R.C."/>
            <person name="LaButti K."/>
            <person name="Lindahl B.D."/>
            <person name="Lindquist E.A."/>
            <person name="Lipzen A."/>
            <person name="Khouja H.R."/>
            <person name="Magnuson J."/>
            <person name="Murat C."/>
            <person name="Ohm R.A."/>
            <person name="Singer S.W."/>
            <person name="Spatafora J.W."/>
            <person name="Wang M."/>
            <person name="Veneault-Fourrey C."/>
            <person name="Henrissat B."/>
            <person name="Grigoriev I.V."/>
            <person name="Martin F.M."/>
            <person name="Perotto S."/>
        </authorList>
    </citation>
    <scope>NUCLEOTIDE SEQUENCE [LARGE SCALE GENOMIC DNA]</scope>
    <source>
        <strain evidence="7 8">ATCC 22711</strain>
    </source>
</reference>
<feature type="compositionally biased region" description="Basic and acidic residues" evidence="5">
    <location>
        <begin position="180"/>
        <end position="191"/>
    </location>
</feature>
<evidence type="ECO:0000259" key="6">
    <source>
        <dbReference type="Pfam" id="PF04828"/>
    </source>
</evidence>
<evidence type="ECO:0000256" key="5">
    <source>
        <dbReference type="SAM" id="MobiDB-lite"/>
    </source>
</evidence>
<accession>A0A2T3APU5</accession>
<dbReference type="GO" id="GO:0016846">
    <property type="term" value="F:carbon-sulfur lyase activity"/>
    <property type="evidence" value="ECO:0007669"/>
    <property type="project" value="InterPro"/>
</dbReference>
<dbReference type="InterPro" id="IPR011057">
    <property type="entry name" value="Mss4-like_sf"/>
</dbReference>
<feature type="domain" description="CENP-V/GFA" evidence="6">
    <location>
        <begin position="274"/>
        <end position="365"/>
    </location>
</feature>
<dbReference type="OrthoDB" id="5422068at2759"/>
<dbReference type="STRING" id="857342.A0A2T3APU5"/>
<keyword evidence="3" id="KW-0862">Zinc</keyword>